<keyword evidence="4" id="KW-1185">Reference proteome</keyword>
<organism evidence="2 4">
    <name type="scientific">Phakopsora pachyrhizi</name>
    <name type="common">Asian soybean rust disease fungus</name>
    <dbReference type="NCBI Taxonomy" id="170000"/>
    <lineage>
        <taxon>Eukaryota</taxon>
        <taxon>Fungi</taxon>
        <taxon>Dikarya</taxon>
        <taxon>Basidiomycota</taxon>
        <taxon>Pucciniomycotina</taxon>
        <taxon>Pucciniomycetes</taxon>
        <taxon>Pucciniales</taxon>
        <taxon>Phakopsoraceae</taxon>
        <taxon>Phakopsora</taxon>
    </lineage>
</organism>
<dbReference type="Proteomes" id="UP001153365">
    <property type="component" value="Unassembled WGS sequence"/>
</dbReference>
<dbReference type="AlphaFoldDB" id="A0AAV0AV90"/>
<evidence type="ECO:0000313" key="3">
    <source>
        <dbReference type="EMBL" id="CAH7671671.1"/>
    </source>
</evidence>
<dbReference type="EMBL" id="CALTRL010001232">
    <property type="protein sequence ID" value="CAH7671670.1"/>
    <property type="molecule type" value="Genomic_DNA"/>
</dbReference>
<evidence type="ECO:0000313" key="4">
    <source>
        <dbReference type="Proteomes" id="UP001153365"/>
    </source>
</evidence>
<dbReference type="EMBL" id="CALTRL010001232">
    <property type="protein sequence ID" value="CAH7671671.1"/>
    <property type="molecule type" value="Genomic_DNA"/>
</dbReference>
<accession>A0AAV0AV90</accession>
<feature type="signal peptide" evidence="1">
    <location>
        <begin position="1"/>
        <end position="19"/>
    </location>
</feature>
<sequence length="193" mass="22141">MRVPLAVISLGLLISMIEAMEIASSVNKVIEQFNGYVESVTDLTKMASVFEEKVGSPDDYKSLGKTINDLGSHDKIKEHIDKAYNTGEKKSELYDQIVETANRHNKLLLEIEKALKEGKAIRQRFQEIDQKLQKYGDEYVEKFKGPYPSIDRYFEKKVGEANKFKESYDKNFHNQLGDINIFGLNQRHTSSQD</sequence>
<comment type="caution">
    <text evidence="2">The sequence shown here is derived from an EMBL/GenBank/DDBJ whole genome shotgun (WGS) entry which is preliminary data.</text>
</comment>
<proteinExistence type="predicted"/>
<name>A0AAV0AV90_PHAPC</name>
<gene>
    <name evidence="2" type="ORF">PPACK8108_LOCUS6472</name>
    <name evidence="3" type="ORF">PPACK8108_LOCUS6473</name>
</gene>
<protein>
    <submittedName>
        <fullName evidence="2">Expressed protein</fullName>
    </submittedName>
</protein>
<reference evidence="2" key="1">
    <citation type="submission" date="2022-06" db="EMBL/GenBank/DDBJ databases">
        <authorList>
            <consortium name="SYNGENTA / RWTH Aachen University"/>
        </authorList>
    </citation>
    <scope>NUCLEOTIDE SEQUENCE</scope>
</reference>
<keyword evidence="1" id="KW-0732">Signal</keyword>
<evidence type="ECO:0000256" key="1">
    <source>
        <dbReference type="SAM" id="SignalP"/>
    </source>
</evidence>
<evidence type="ECO:0000313" key="2">
    <source>
        <dbReference type="EMBL" id="CAH7671670.1"/>
    </source>
</evidence>
<feature type="chain" id="PRO_5044713200" evidence="1">
    <location>
        <begin position="20"/>
        <end position="193"/>
    </location>
</feature>